<name>A0A419EXW7_9BACT</name>
<protein>
    <submittedName>
        <fullName evidence="3">SRPBCC domain-containing protein</fullName>
    </submittedName>
</protein>
<dbReference type="InterPro" id="IPR023393">
    <property type="entry name" value="START-like_dom_sf"/>
</dbReference>
<evidence type="ECO:0000256" key="1">
    <source>
        <dbReference type="ARBA" id="ARBA00006817"/>
    </source>
</evidence>
<gene>
    <name evidence="3" type="ORF">C4532_09930</name>
</gene>
<dbReference type="Pfam" id="PF08327">
    <property type="entry name" value="AHSA1"/>
    <property type="match status" value="1"/>
</dbReference>
<dbReference type="EMBL" id="QZKI01000076">
    <property type="protein sequence ID" value="RJP69981.1"/>
    <property type="molecule type" value="Genomic_DNA"/>
</dbReference>
<organism evidence="3 4">
    <name type="scientific">Candidatus Abyssobacteria bacterium SURF_17</name>
    <dbReference type="NCBI Taxonomy" id="2093361"/>
    <lineage>
        <taxon>Bacteria</taxon>
        <taxon>Pseudomonadati</taxon>
        <taxon>Candidatus Hydrogenedentota</taxon>
        <taxon>Candidatus Abyssobacteria</taxon>
    </lineage>
</organism>
<evidence type="ECO:0000313" key="4">
    <source>
        <dbReference type="Proteomes" id="UP000285961"/>
    </source>
</evidence>
<sequence length="169" mass="19412">MAIRQSSKKERVEQVVVITRVFDAPRELVFKAWTEPERLMRWWGPKGFTTPFCKTDLRVGGVIHYCMRSPEGRDFWGKGVYREIVEPERIVCTDFFVDEKGNPVPATHYGMSPSWPAEMLVTVTFAEHGGKTKLTLRHDLGPVPDSERDMCQQGWSESFDKLAEYLAKG</sequence>
<dbReference type="CDD" id="cd07814">
    <property type="entry name" value="SRPBCC_CalC_Aha1-like"/>
    <property type="match status" value="1"/>
</dbReference>
<reference evidence="3 4" key="1">
    <citation type="journal article" date="2017" name="ISME J.">
        <title>Energy and carbon metabolisms in a deep terrestrial subsurface fluid microbial community.</title>
        <authorList>
            <person name="Momper L."/>
            <person name="Jungbluth S.P."/>
            <person name="Lee M.D."/>
            <person name="Amend J.P."/>
        </authorList>
    </citation>
    <scope>NUCLEOTIDE SEQUENCE [LARGE SCALE GENOMIC DNA]</scope>
    <source>
        <strain evidence="3">SURF_17</strain>
    </source>
</reference>
<dbReference type="AlphaFoldDB" id="A0A419EXW7"/>
<dbReference type="Proteomes" id="UP000285961">
    <property type="component" value="Unassembled WGS sequence"/>
</dbReference>
<dbReference type="Gene3D" id="3.30.530.20">
    <property type="match status" value="1"/>
</dbReference>
<proteinExistence type="inferred from homology"/>
<evidence type="ECO:0000259" key="2">
    <source>
        <dbReference type="Pfam" id="PF08327"/>
    </source>
</evidence>
<dbReference type="InterPro" id="IPR013538">
    <property type="entry name" value="ASHA1/2-like_C"/>
</dbReference>
<accession>A0A419EXW7</accession>
<dbReference type="SUPFAM" id="SSF55961">
    <property type="entry name" value="Bet v1-like"/>
    <property type="match status" value="1"/>
</dbReference>
<comment type="similarity">
    <text evidence="1">Belongs to the AHA1 family.</text>
</comment>
<comment type="caution">
    <text evidence="3">The sequence shown here is derived from an EMBL/GenBank/DDBJ whole genome shotgun (WGS) entry which is preliminary data.</text>
</comment>
<feature type="domain" description="Activator of Hsp90 ATPase homologue 1/2-like C-terminal" evidence="2">
    <location>
        <begin position="23"/>
        <end position="166"/>
    </location>
</feature>
<evidence type="ECO:0000313" key="3">
    <source>
        <dbReference type="EMBL" id="RJP69981.1"/>
    </source>
</evidence>